<dbReference type="EMBL" id="JAFKCS010000038">
    <property type="protein sequence ID" value="MBN7822239.1"/>
    <property type="molecule type" value="Genomic_DNA"/>
</dbReference>
<accession>A0ABS3D0A9</accession>
<comment type="caution">
    <text evidence="2">The sequence shown here is derived from an EMBL/GenBank/DDBJ whole genome shotgun (WGS) entry which is preliminary data.</text>
</comment>
<gene>
    <name evidence="2" type="ORF">J0A65_20405</name>
</gene>
<evidence type="ECO:0000313" key="3">
    <source>
        <dbReference type="Proteomes" id="UP000663992"/>
    </source>
</evidence>
<name>A0ABS3D0A9_9ALTE</name>
<organism evidence="2 3">
    <name type="scientific">Bowmanella yangjiangensis</name>
    <dbReference type="NCBI Taxonomy" id="2811230"/>
    <lineage>
        <taxon>Bacteria</taxon>
        <taxon>Pseudomonadati</taxon>
        <taxon>Pseudomonadota</taxon>
        <taxon>Gammaproteobacteria</taxon>
        <taxon>Alteromonadales</taxon>
        <taxon>Alteromonadaceae</taxon>
        <taxon>Bowmanella</taxon>
    </lineage>
</organism>
<sequence>MCNTSDTFAATPGLDRPHKAGDSQGFPGGRVSYLAPLPLPTGEPPHDYAHAVGAVNDVYLSLGVGMPHAYCL</sequence>
<dbReference type="Proteomes" id="UP000663992">
    <property type="component" value="Unassembled WGS sequence"/>
</dbReference>
<proteinExistence type="predicted"/>
<evidence type="ECO:0000313" key="2">
    <source>
        <dbReference type="EMBL" id="MBN7822239.1"/>
    </source>
</evidence>
<evidence type="ECO:0000256" key="1">
    <source>
        <dbReference type="SAM" id="MobiDB-lite"/>
    </source>
</evidence>
<keyword evidence="3" id="KW-1185">Reference proteome</keyword>
<protein>
    <submittedName>
        <fullName evidence="2">Uncharacterized protein</fullName>
    </submittedName>
</protein>
<feature type="region of interest" description="Disordered" evidence="1">
    <location>
        <begin position="1"/>
        <end position="27"/>
    </location>
</feature>
<reference evidence="2 3" key="1">
    <citation type="submission" date="2021-03" db="EMBL/GenBank/DDBJ databases">
        <title>novel species isolated from a fishpond in China.</title>
        <authorList>
            <person name="Lu H."/>
            <person name="Cai Z."/>
        </authorList>
    </citation>
    <scope>NUCLEOTIDE SEQUENCE [LARGE SCALE GENOMIC DNA]</scope>
    <source>
        <strain evidence="2 3">Y57</strain>
    </source>
</reference>
<dbReference type="RefSeq" id="WP_206596187.1">
    <property type="nucleotide sequence ID" value="NZ_JAFKCS010000038.1"/>
</dbReference>